<comment type="subcellular location">
    <subcellularLocation>
        <location evidence="1">Membrane</location>
        <topology evidence="1">Multi-pass membrane protein</topology>
    </subcellularLocation>
</comment>
<proteinExistence type="inferred from homology"/>
<dbReference type="GO" id="GO:0016020">
    <property type="term" value="C:membrane"/>
    <property type="evidence" value="ECO:0007669"/>
    <property type="project" value="UniProtKB-SubCell"/>
</dbReference>
<sequence>MPESIPPEASSLPSPPPQRPVWIDAAAVALMAVGLLSILALHLLLALIAGLSAFALHRALEAVLARRMSGPTASKVAMLLVLALLVIVVGLAFDKLNGLSTTASPESLTALLQLMADSLDRLRTAFPAWLADRIPSSAEALRLMASHWLRENAAEVQRFGHHTLRGIVYVLAGIVIGLLASFAGRGEPAGRAAFMQSWRERLSQLEHAFADIIAAQLRIAAANTALTAIYLLAIVPLLGYHMPFTATLIVVTFVAGLVPVVGNLVSNTAIVLTSLVVSPWLAVLSLAFLVGIHKLEYFLNAHIVGSRIRVPTYELLAVMLVLEATFGLAGVVAAPIFYAWFTRELRLNGAI</sequence>
<evidence type="ECO:0000313" key="7">
    <source>
        <dbReference type="EMBL" id="RQP25658.1"/>
    </source>
</evidence>
<accession>A0A3N7HTL3</accession>
<feature type="transmembrane region" description="Helical" evidence="6">
    <location>
        <begin position="315"/>
        <end position="341"/>
    </location>
</feature>
<feature type="transmembrane region" description="Helical" evidence="6">
    <location>
        <begin position="76"/>
        <end position="93"/>
    </location>
</feature>
<feature type="transmembrane region" description="Helical" evidence="6">
    <location>
        <begin position="25"/>
        <end position="56"/>
    </location>
</feature>
<evidence type="ECO:0000256" key="1">
    <source>
        <dbReference type="ARBA" id="ARBA00004141"/>
    </source>
</evidence>
<comment type="caution">
    <text evidence="7">The sequence shown here is derived from an EMBL/GenBank/DDBJ whole genome shotgun (WGS) entry which is preliminary data.</text>
</comment>
<feature type="transmembrane region" description="Helical" evidence="6">
    <location>
        <begin position="240"/>
        <end position="262"/>
    </location>
</feature>
<dbReference type="AlphaFoldDB" id="A0A3N7HTL3"/>
<keyword evidence="3 6" id="KW-0812">Transmembrane</keyword>
<dbReference type="RefSeq" id="WP_124538311.1">
    <property type="nucleotide sequence ID" value="NZ_QUSW01000001.1"/>
</dbReference>
<evidence type="ECO:0000256" key="6">
    <source>
        <dbReference type="SAM" id="Phobius"/>
    </source>
</evidence>
<feature type="transmembrane region" description="Helical" evidence="6">
    <location>
        <begin position="269"/>
        <end position="295"/>
    </location>
</feature>
<keyword evidence="8" id="KW-1185">Reference proteome</keyword>
<evidence type="ECO:0000256" key="2">
    <source>
        <dbReference type="ARBA" id="ARBA00009773"/>
    </source>
</evidence>
<organism evidence="7 8">
    <name type="scientific">Piscinibacter terrae</name>
    <dbReference type="NCBI Taxonomy" id="2496871"/>
    <lineage>
        <taxon>Bacteria</taxon>
        <taxon>Pseudomonadati</taxon>
        <taxon>Pseudomonadota</taxon>
        <taxon>Betaproteobacteria</taxon>
        <taxon>Burkholderiales</taxon>
        <taxon>Sphaerotilaceae</taxon>
        <taxon>Piscinibacter</taxon>
    </lineage>
</organism>
<evidence type="ECO:0000256" key="4">
    <source>
        <dbReference type="ARBA" id="ARBA00022989"/>
    </source>
</evidence>
<dbReference type="Pfam" id="PF01594">
    <property type="entry name" value="AI-2E_transport"/>
    <property type="match status" value="1"/>
</dbReference>
<feature type="transmembrane region" description="Helical" evidence="6">
    <location>
        <begin position="167"/>
        <end position="187"/>
    </location>
</feature>
<comment type="similarity">
    <text evidence="2">Belongs to the autoinducer-2 exporter (AI-2E) (TC 2.A.86) family.</text>
</comment>
<evidence type="ECO:0000256" key="5">
    <source>
        <dbReference type="ARBA" id="ARBA00023136"/>
    </source>
</evidence>
<dbReference type="EMBL" id="QUSW01000001">
    <property type="protein sequence ID" value="RQP25658.1"/>
    <property type="molecule type" value="Genomic_DNA"/>
</dbReference>
<evidence type="ECO:0000313" key="8">
    <source>
        <dbReference type="Proteomes" id="UP000267464"/>
    </source>
</evidence>
<dbReference type="Proteomes" id="UP000267464">
    <property type="component" value="Unassembled WGS sequence"/>
</dbReference>
<name>A0A3N7HTL3_9BURK</name>
<gene>
    <name evidence="7" type="ORF">DZC73_00845</name>
</gene>
<evidence type="ECO:0000256" key="3">
    <source>
        <dbReference type="ARBA" id="ARBA00022692"/>
    </source>
</evidence>
<protein>
    <submittedName>
        <fullName evidence="7">AI-2E family transporter</fullName>
    </submittedName>
</protein>
<keyword evidence="5 6" id="KW-0472">Membrane</keyword>
<dbReference type="OrthoDB" id="8113193at2"/>
<keyword evidence="4 6" id="KW-1133">Transmembrane helix</keyword>
<reference evidence="7 8" key="1">
    <citation type="submission" date="2018-08" db="EMBL/GenBank/DDBJ databases">
        <authorList>
            <person name="Khan S.A."/>
            <person name="Jeon C.O."/>
            <person name="Chun B.H."/>
            <person name="Jeong S.E."/>
        </authorList>
    </citation>
    <scope>NUCLEOTIDE SEQUENCE [LARGE SCALE GENOMIC DNA]</scope>
    <source>
        <strain evidence="7 8">S-16</strain>
    </source>
</reference>
<reference evidence="7 8" key="2">
    <citation type="submission" date="2018-12" db="EMBL/GenBank/DDBJ databases">
        <title>Rhizobacter gummiphilus sp. nov., a rubber-degrading bacterium isolated from the soil of a botanical garden in Japan.</title>
        <authorList>
            <person name="Shunsuke S.S."/>
        </authorList>
    </citation>
    <scope>NUCLEOTIDE SEQUENCE [LARGE SCALE GENOMIC DNA]</scope>
    <source>
        <strain evidence="7 8">S-16</strain>
    </source>
</reference>
<feature type="transmembrane region" description="Helical" evidence="6">
    <location>
        <begin position="208"/>
        <end position="234"/>
    </location>
</feature>
<dbReference type="InterPro" id="IPR002549">
    <property type="entry name" value="AI-2E-like"/>
</dbReference>